<reference evidence="1 2" key="1">
    <citation type="journal article" date="2014" name="Genome Announc.">
        <title>The Genome of the Predominant Equine Lactobacillus Species, Lactobacillus equi, Is Reflective of Its Lifestyle Adaptations to an Herbivorous Host.</title>
        <authorList>
            <person name="O'Donnell M.M."/>
            <person name="Harris H.M."/>
            <person name="O'Toole P.W."/>
            <person name="Ross R.P."/>
        </authorList>
    </citation>
    <scope>NUCLEOTIDE SEQUENCE [LARGE SCALE GENOMIC DNA]</scope>
    <source>
        <strain evidence="1 2">DPC 6820</strain>
    </source>
</reference>
<dbReference type="AlphaFoldDB" id="V7HWU1"/>
<dbReference type="Proteomes" id="UP000018559">
    <property type="component" value="Unassembled WGS sequence"/>
</dbReference>
<name>V7HWU1_9LACO</name>
<accession>V7HWU1</accession>
<evidence type="ECO:0000313" key="1">
    <source>
        <dbReference type="EMBL" id="ETA73750.1"/>
    </source>
</evidence>
<protein>
    <submittedName>
        <fullName evidence="1">Iron ABC transporter substrate-binding protein</fullName>
    </submittedName>
</protein>
<organism evidence="1 2">
    <name type="scientific">Ligilactobacillus equi DPC 6820</name>
    <dbReference type="NCBI Taxonomy" id="1392007"/>
    <lineage>
        <taxon>Bacteria</taxon>
        <taxon>Bacillati</taxon>
        <taxon>Bacillota</taxon>
        <taxon>Bacilli</taxon>
        <taxon>Lactobacillales</taxon>
        <taxon>Lactobacillaceae</taxon>
        <taxon>Ligilactobacillus</taxon>
    </lineage>
</organism>
<sequence>MSYSTKTTYVQGNFSVVPKQEKEMALFNLYYKDTLIGIFDNDGYVQKLNTTDFDFSAEQTGKILEFATEAIDDYNSNSELTYDGFKRLAEKLGLEYYGDERICYLTNANGKICIISKITPYAFSTMRLGFELLTNEQQEKVMDLARKLAQTPLERRYVFGKAQEN</sequence>
<dbReference type="EMBL" id="AWWH01000158">
    <property type="protein sequence ID" value="ETA73750.1"/>
    <property type="molecule type" value="Genomic_DNA"/>
</dbReference>
<gene>
    <name evidence="1" type="ORF">LEQ_0053c</name>
</gene>
<keyword evidence="2" id="KW-1185">Reference proteome</keyword>
<comment type="caution">
    <text evidence="1">The sequence shown here is derived from an EMBL/GenBank/DDBJ whole genome shotgun (WGS) entry which is preliminary data.</text>
</comment>
<dbReference type="PATRIC" id="fig|1392007.3.peg.1409"/>
<dbReference type="RefSeq" id="WP_023860000.1">
    <property type="nucleotide sequence ID" value="NZ_AWWH01000158.1"/>
</dbReference>
<proteinExistence type="predicted"/>
<evidence type="ECO:0000313" key="2">
    <source>
        <dbReference type="Proteomes" id="UP000018559"/>
    </source>
</evidence>